<protein>
    <recommendedName>
        <fullName evidence="3">ATP-binding protein</fullName>
    </recommendedName>
</protein>
<accession>A0A261ESJ7</accession>
<evidence type="ECO:0008006" key="3">
    <source>
        <dbReference type="Google" id="ProtNLM"/>
    </source>
</evidence>
<name>A0A261ESJ7_9BIFI</name>
<comment type="caution">
    <text evidence="1">The sequence shown here is derived from an EMBL/GenBank/DDBJ whole genome shotgun (WGS) entry which is preliminary data.</text>
</comment>
<dbReference type="RefSeq" id="WP_211278674.1">
    <property type="nucleotide sequence ID" value="NZ_MWWS01000004.1"/>
</dbReference>
<dbReference type="EMBL" id="MWWS01000004">
    <property type="protein sequence ID" value="OZG49832.1"/>
    <property type="molecule type" value="Genomic_DNA"/>
</dbReference>
<dbReference type="Proteomes" id="UP000216004">
    <property type="component" value="Unassembled WGS sequence"/>
</dbReference>
<organism evidence="1 2">
    <name type="scientific">Bombiscardovia coagulans</name>
    <dbReference type="NCBI Taxonomy" id="686666"/>
    <lineage>
        <taxon>Bacteria</taxon>
        <taxon>Bacillati</taxon>
        <taxon>Actinomycetota</taxon>
        <taxon>Actinomycetes</taxon>
        <taxon>Bifidobacteriales</taxon>
        <taxon>Bifidobacteriaceae</taxon>
        <taxon>Bombiscardovia</taxon>
    </lineage>
</organism>
<sequence>MTNNETSFLVSYDNVERDRIEEEMPDMPMTTSLKGRLTNTSLPKTHALLPLFEAVVNSIQAIDERFPTDQDHGEIDIYINRPEQGALFKNDASDVSGLPITGFVIRDNGIGFTPENQLSFETLDSDYKVSKGCRGMGRLLWLKAFEEVHIESAYVDDIQKLQEVSIDFSITNEVEKTDSLNHTFHSPGTKVMLNDFKKEYREAALKTRSSIAQALLEHCLWFFLRPGGAPKITVRDIDGNSSLDDLFNDSDASDYACDSFKIESETFDFVQYKLRSTHAKRKPTLYWCAGDRTVFEENLTGKLPGLFGELEDEESKFSYICFLSSDYLNRNVRSDRTAFDIQDDGLFENDPLTMTTIREQALTCSERFLRKSLEKIKKSGEERLENFTAHKEPRYRPLIKRMKQDGITVDPTVSDRELDLEMHKLLLAEQLKVYEKGQQIFADVHNQELDEAFESRLKNYLEDVSDLNKSDLAAYVSRRKVILDLLSKAIERNDDGKYCKESVVHQLLMPMQINSDDLESDQSNLWVIDERLAFHDYLASDIPLDKMPITDSQSVDRPDILATQTLSNPTLTADRATPSLASVTVIEFKRPMRNDATTEDKNPIAQVLGYLKKIRDGSARTAKGRPITAVKDAPAQCYVIADLTPTLKDQCEMSGLKLAQDHLSYFGYNENYGTTIQVISFDGLLKSAEERNKAFFEKLGLPTTVNS</sequence>
<reference evidence="1 2" key="1">
    <citation type="journal article" date="2017" name="BMC Genomics">
        <title>Comparative genomic and phylogenomic analyses of the Bifidobacteriaceae family.</title>
        <authorList>
            <person name="Lugli G.A."/>
            <person name="Milani C."/>
            <person name="Turroni F."/>
            <person name="Duranti S."/>
            <person name="Mancabelli L."/>
            <person name="Mangifesta M."/>
            <person name="Ferrario C."/>
            <person name="Modesto M."/>
            <person name="Mattarelli P."/>
            <person name="Jiri K."/>
            <person name="van Sinderen D."/>
            <person name="Ventura M."/>
        </authorList>
    </citation>
    <scope>NUCLEOTIDE SEQUENCE [LARGE SCALE GENOMIC DNA]</scope>
    <source>
        <strain evidence="1 2">DSM 22924</strain>
    </source>
</reference>
<evidence type="ECO:0000313" key="1">
    <source>
        <dbReference type="EMBL" id="OZG49832.1"/>
    </source>
</evidence>
<dbReference type="SUPFAM" id="SSF55874">
    <property type="entry name" value="ATPase domain of HSP90 chaperone/DNA topoisomerase II/histidine kinase"/>
    <property type="match status" value="1"/>
</dbReference>
<keyword evidence="2" id="KW-1185">Reference proteome</keyword>
<dbReference type="AlphaFoldDB" id="A0A261ESJ7"/>
<dbReference type="InterPro" id="IPR036890">
    <property type="entry name" value="HATPase_C_sf"/>
</dbReference>
<proteinExistence type="predicted"/>
<gene>
    <name evidence="1" type="ORF">BOCO_0349</name>
</gene>
<evidence type="ECO:0000313" key="2">
    <source>
        <dbReference type="Proteomes" id="UP000216004"/>
    </source>
</evidence>